<dbReference type="SMART" id="SM00283">
    <property type="entry name" value="MA"/>
    <property type="match status" value="1"/>
</dbReference>
<proteinExistence type="inferred from homology"/>
<dbReference type="CDD" id="cd11386">
    <property type="entry name" value="MCP_signal"/>
    <property type="match status" value="1"/>
</dbReference>
<dbReference type="PANTHER" id="PTHR43531:SF14">
    <property type="entry name" value="METHYL-ACCEPTING CHEMOTAXIS PROTEIN I-RELATED"/>
    <property type="match status" value="1"/>
</dbReference>
<organism evidence="5 6">
    <name type="scientific">Pseudaquabacterium terrae</name>
    <dbReference type="NCBI Taxonomy" id="2732868"/>
    <lineage>
        <taxon>Bacteria</taxon>
        <taxon>Pseudomonadati</taxon>
        <taxon>Pseudomonadota</taxon>
        <taxon>Betaproteobacteria</taxon>
        <taxon>Burkholderiales</taxon>
        <taxon>Sphaerotilaceae</taxon>
        <taxon>Pseudaquabacterium</taxon>
    </lineage>
</organism>
<dbReference type="Pfam" id="PF12729">
    <property type="entry name" value="4HB_MCP_1"/>
    <property type="match status" value="1"/>
</dbReference>
<name>A0ABX2EGJ9_9BURK</name>
<reference evidence="5 6" key="1">
    <citation type="submission" date="2020-05" db="EMBL/GenBank/DDBJ databases">
        <title>Aquincola sp. isolate from soil.</title>
        <authorList>
            <person name="Han J."/>
            <person name="Kim D.-U."/>
        </authorList>
    </citation>
    <scope>NUCLEOTIDE SEQUENCE [LARGE SCALE GENOMIC DNA]</scope>
    <source>
        <strain evidence="5 6">S2</strain>
    </source>
</reference>
<dbReference type="EMBL" id="JABRWJ010000003">
    <property type="protein sequence ID" value="NRF67737.1"/>
    <property type="molecule type" value="Genomic_DNA"/>
</dbReference>
<dbReference type="Gene3D" id="1.10.287.950">
    <property type="entry name" value="Methyl-accepting chemotaxis protein"/>
    <property type="match status" value="1"/>
</dbReference>
<dbReference type="PANTHER" id="PTHR43531">
    <property type="entry name" value="PROTEIN ICFG"/>
    <property type="match status" value="1"/>
</dbReference>
<dbReference type="SUPFAM" id="SSF58104">
    <property type="entry name" value="Methyl-accepting chemotaxis protein (MCP) signaling domain"/>
    <property type="match status" value="1"/>
</dbReference>
<comment type="caution">
    <text evidence="5">The sequence shown here is derived from an EMBL/GenBank/DDBJ whole genome shotgun (WGS) entry which is preliminary data.</text>
</comment>
<keyword evidence="1" id="KW-0488">Methylation</keyword>
<evidence type="ECO:0000256" key="2">
    <source>
        <dbReference type="ARBA" id="ARBA00029447"/>
    </source>
</evidence>
<evidence type="ECO:0000313" key="5">
    <source>
        <dbReference type="EMBL" id="NRF67737.1"/>
    </source>
</evidence>
<dbReference type="InterPro" id="IPR024478">
    <property type="entry name" value="HlyB_4HB_MCP"/>
</dbReference>
<dbReference type="InterPro" id="IPR004089">
    <property type="entry name" value="MCPsignal_dom"/>
</dbReference>
<dbReference type="InterPro" id="IPR004090">
    <property type="entry name" value="Chemotax_Me-accpt_rcpt"/>
</dbReference>
<evidence type="ECO:0000259" key="4">
    <source>
        <dbReference type="PROSITE" id="PS50111"/>
    </source>
</evidence>
<dbReference type="Proteomes" id="UP000737171">
    <property type="component" value="Unassembled WGS sequence"/>
</dbReference>
<accession>A0ABX2EGJ9</accession>
<dbReference type="Pfam" id="PF00015">
    <property type="entry name" value="MCPsignal"/>
    <property type="match status" value="1"/>
</dbReference>
<evidence type="ECO:0000313" key="6">
    <source>
        <dbReference type="Proteomes" id="UP000737171"/>
    </source>
</evidence>
<keyword evidence="3" id="KW-0807">Transducer</keyword>
<protein>
    <submittedName>
        <fullName evidence="5">MCP four helix bundle domain-containing protein</fullName>
    </submittedName>
</protein>
<dbReference type="PRINTS" id="PR00260">
    <property type="entry name" value="CHEMTRNSDUCR"/>
</dbReference>
<gene>
    <name evidence="5" type="ORF">HLB44_12140</name>
</gene>
<evidence type="ECO:0000256" key="3">
    <source>
        <dbReference type="PROSITE-ProRule" id="PRU00284"/>
    </source>
</evidence>
<evidence type="ECO:0000256" key="1">
    <source>
        <dbReference type="ARBA" id="ARBA00022481"/>
    </source>
</evidence>
<feature type="domain" description="Methyl-accepting transducer" evidence="4">
    <location>
        <begin position="272"/>
        <end position="501"/>
    </location>
</feature>
<comment type="similarity">
    <text evidence="2">Belongs to the methyl-accepting chemotaxis (MCP) protein family.</text>
</comment>
<sequence length="524" mass="54450">MTVRMQLGLAFGALTALMVLVSLLCLRALGEANADFSHFVHEQVEQDGLATEVRLAANRRAIAIRNVLLADEPAERAADVKSVGAAQEDLQKALNKLGQRVRAGQDSDSRPRDMVTEMERIETAYAPVARAVVEQASAGNRDAAYAQLKRQGLPLLETLRKVTNDFGEHIEQQAKKEVQGAEAHYAANRWMLLLVCALAAGGSALLGVLITRGLAGALGAEPAELSAAAQQVAAGDLSPVPGADRARAGCVLASMGQMQRNLVTLIGQVRRSADCIATASAQIATGNADLSGRTEQQASALQETAASMQQMTATVRTNADSARQANQLASAAAAVAGRGGAVVQEVVATMKQISDASTQIADIIGVIDGIAFQTNILALNAAVEAARAGEQGRGFAVVAGEVRTLAQRSAQAAREIKVLIGNSVEKVHGGSALVDQAGATMAEIVQQVGRVTDLISEIDAATTEQSTGITQVNQAVVSLDNGTQQNAALVEESAAAAESLRQQAEGLTRVIGAFRLQEPVHVGG</sequence>
<keyword evidence="6" id="KW-1185">Reference proteome</keyword>
<dbReference type="PROSITE" id="PS50111">
    <property type="entry name" value="CHEMOTAXIS_TRANSDUC_2"/>
    <property type="match status" value="1"/>
</dbReference>
<dbReference type="InterPro" id="IPR051310">
    <property type="entry name" value="MCP_chemotaxis"/>
</dbReference>